<proteinExistence type="predicted"/>
<reference evidence="2" key="1">
    <citation type="submission" date="2022-03" db="EMBL/GenBank/DDBJ databases">
        <authorList>
            <person name="Lindestad O."/>
        </authorList>
    </citation>
    <scope>NUCLEOTIDE SEQUENCE</scope>
</reference>
<evidence type="ECO:0000256" key="1">
    <source>
        <dbReference type="SAM" id="MobiDB-lite"/>
    </source>
</evidence>
<comment type="caution">
    <text evidence="2">The sequence shown here is derived from an EMBL/GenBank/DDBJ whole genome shotgun (WGS) entry which is preliminary data.</text>
</comment>
<dbReference type="Proteomes" id="UP000838756">
    <property type="component" value="Unassembled WGS sequence"/>
</dbReference>
<name>A0A8S4R790_9NEOP</name>
<accession>A0A8S4R790</accession>
<keyword evidence="3" id="KW-1185">Reference proteome</keyword>
<evidence type="ECO:0000313" key="2">
    <source>
        <dbReference type="EMBL" id="CAH2230165.1"/>
    </source>
</evidence>
<dbReference type="EMBL" id="CAKXAJ010024778">
    <property type="protein sequence ID" value="CAH2230165.1"/>
    <property type="molecule type" value="Genomic_DNA"/>
</dbReference>
<protein>
    <submittedName>
        <fullName evidence="2">Jg12511 protein</fullName>
    </submittedName>
</protein>
<sequence>MCDKHKGKDAACIGGKRCERVRGTRASRVRQYGDKPYAAACRMPAAPPHARRIVKHAAADRSTAHSQTEAT</sequence>
<gene>
    <name evidence="2" type="primary">jg12511</name>
    <name evidence="2" type="ORF">PAEG_LOCUS9422</name>
</gene>
<organism evidence="2 3">
    <name type="scientific">Pararge aegeria aegeria</name>
    <dbReference type="NCBI Taxonomy" id="348720"/>
    <lineage>
        <taxon>Eukaryota</taxon>
        <taxon>Metazoa</taxon>
        <taxon>Ecdysozoa</taxon>
        <taxon>Arthropoda</taxon>
        <taxon>Hexapoda</taxon>
        <taxon>Insecta</taxon>
        <taxon>Pterygota</taxon>
        <taxon>Neoptera</taxon>
        <taxon>Endopterygota</taxon>
        <taxon>Lepidoptera</taxon>
        <taxon>Glossata</taxon>
        <taxon>Ditrysia</taxon>
        <taxon>Papilionoidea</taxon>
        <taxon>Nymphalidae</taxon>
        <taxon>Satyrinae</taxon>
        <taxon>Satyrini</taxon>
        <taxon>Parargina</taxon>
        <taxon>Pararge</taxon>
    </lineage>
</organism>
<evidence type="ECO:0000313" key="3">
    <source>
        <dbReference type="Proteomes" id="UP000838756"/>
    </source>
</evidence>
<dbReference type="AlphaFoldDB" id="A0A8S4R790"/>
<feature type="region of interest" description="Disordered" evidence="1">
    <location>
        <begin position="51"/>
        <end position="71"/>
    </location>
</feature>